<dbReference type="SMART" id="SM00563">
    <property type="entry name" value="PlsC"/>
    <property type="match status" value="1"/>
</dbReference>
<dbReference type="KEGG" id="ehx:EMIHUDRAFT_253827"/>
<keyword evidence="2" id="KW-0012">Acyltransferase</keyword>
<feature type="region of interest" description="Disordered" evidence="3">
    <location>
        <begin position="1"/>
        <end position="20"/>
    </location>
</feature>
<dbReference type="GO" id="GO:0003841">
    <property type="term" value="F:1-acylglycerol-3-phosphate O-acyltransferase activity"/>
    <property type="evidence" value="ECO:0007669"/>
    <property type="project" value="TreeGrafter"/>
</dbReference>
<organism evidence="5 6">
    <name type="scientific">Emiliania huxleyi (strain CCMP1516)</name>
    <dbReference type="NCBI Taxonomy" id="280463"/>
    <lineage>
        <taxon>Eukaryota</taxon>
        <taxon>Haptista</taxon>
        <taxon>Haptophyta</taxon>
        <taxon>Prymnesiophyceae</taxon>
        <taxon>Isochrysidales</taxon>
        <taxon>Noelaerhabdaceae</taxon>
        <taxon>Emiliania</taxon>
    </lineage>
</organism>
<dbReference type="PANTHER" id="PTHR10434">
    <property type="entry name" value="1-ACYL-SN-GLYCEROL-3-PHOSPHATE ACYLTRANSFERASE"/>
    <property type="match status" value="1"/>
</dbReference>
<keyword evidence="6" id="KW-1185">Reference proteome</keyword>
<protein>
    <recommendedName>
        <fullName evidence="4">Phospholipid/glycerol acyltransferase domain-containing protein</fullName>
    </recommendedName>
</protein>
<dbReference type="RefSeq" id="XP_005782237.1">
    <property type="nucleotide sequence ID" value="XM_005782180.1"/>
</dbReference>
<proteinExistence type="predicted"/>
<sequence length="166" mass="18111">MSSLRGSAASDGSADVSCRTEDAGDSTTLLYSVIRLIFRATGFVFYATTECHGVEDFPAAGEPTLLCFNHGNGLADPLCLIKATPRMVRFCAKDTLWKVPIMGTLIRNSGAVPIYRQREHGDQAKDRNLEVFRTVIEVLRAGGCLGFAPEGVSRFLPYMEQPFKTG</sequence>
<evidence type="ECO:0000259" key="4">
    <source>
        <dbReference type="SMART" id="SM00563"/>
    </source>
</evidence>
<dbReference type="AlphaFoldDB" id="A0A0D3K223"/>
<evidence type="ECO:0000313" key="5">
    <source>
        <dbReference type="EnsemblProtists" id="EOD29808"/>
    </source>
</evidence>
<dbReference type="Proteomes" id="UP000013827">
    <property type="component" value="Unassembled WGS sequence"/>
</dbReference>
<evidence type="ECO:0000313" key="6">
    <source>
        <dbReference type="Proteomes" id="UP000013827"/>
    </source>
</evidence>
<dbReference type="PaxDb" id="2903-EOD29808"/>
<feature type="domain" description="Phospholipid/glycerol acyltransferase" evidence="4">
    <location>
        <begin position="64"/>
        <end position="166"/>
    </location>
</feature>
<dbReference type="Pfam" id="PF01553">
    <property type="entry name" value="Acyltransferase"/>
    <property type="match status" value="1"/>
</dbReference>
<dbReference type="PANTHER" id="PTHR10434:SF11">
    <property type="entry name" value="1-ACYL-SN-GLYCEROL-3-PHOSPHATE ACYLTRANSFERASE"/>
    <property type="match status" value="1"/>
</dbReference>
<dbReference type="HOGENOM" id="CLU_1607011_0_0_1"/>
<dbReference type="InterPro" id="IPR002123">
    <property type="entry name" value="Plipid/glycerol_acylTrfase"/>
</dbReference>
<dbReference type="SUPFAM" id="SSF69593">
    <property type="entry name" value="Glycerol-3-phosphate (1)-acyltransferase"/>
    <property type="match status" value="1"/>
</dbReference>
<reference evidence="5" key="2">
    <citation type="submission" date="2024-10" db="UniProtKB">
        <authorList>
            <consortium name="EnsemblProtists"/>
        </authorList>
    </citation>
    <scope>IDENTIFICATION</scope>
</reference>
<dbReference type="eggNOG" id="ENOG502QUY6">
    <property type="taxonomic scope" value="Eukaryota"/>
</dbReference>
<evidence type="ECO:0000256" key="2">
    <source>
        <dbReference type="ARBA" id="ARBA00023315"/>
    </source>
</evidence>
<evidence type="ECO:0000256" key="1">
    <source>
        <dbReference type="ARBA" id="ARBA00022679"/>
    </source>
</evidence>
<name>A0A0D3K223_EMIH1</name>
<feature type="compositionally biased region" description="Low complexity" evidence="3">
    <location>
        <begin position="1"/>
        <end position="17"/>
    </location>
</feature>
<dbReference type="GO" id="GO:0006654">
    <property type="term" value="P:phosphatidic acid biosynthetic process"/>
    <property type="evidence" value="ECO:0007669"/>
    <property type="project" value="TreeGrafter"/>
</dbReference>
<keyword evidence="1" id="KW-0808">Transferase</keyword>
<dbReference type="EnsemblProtists" id="EOD29808">
    <property type="protein sequence ID" value="EOD29808"/>
    <property type="gene ID" value="EMIHUDRAFT_253827"/>
</dbReference>
<dbReference type="GeneID" id="17275083"/>
<evidence type="ECO:0000256" key="3">
    <source>
        <dbReference type="SAM" id="MobiDB-lite"/>
    </source>
</evidence>
<reference evidence="6" key="1">
    <citation type="journal article" date="2013" name="Nature">
        <title>Pan genome of the phytoplankton Emiliania underpins its global distribution.</title>
        <authorList>
            <person name="Read B.A."/>
            <person name="Kegel J."/>
            <person name="Klute M.J."/>
            <person name="Kuo A."/>
            <person name="Lefebvre S.C."/>
            <person name="Maumus F."/>
            <person name="Mayer C."/>
            <person name="Miller J."/>
            <person name="Monier A."/>
            <person name="Salamov A."/>
            <person name="Young J."/>
            <person name="Aguilar M."/>
            <person name="Claverie J.M."/>
            <person name="Frickenhaus S."/>
            <person name="Gonzalez K."/>
            <person name="Herman E.K."/>
            <person name="Lin Y.C."/>
            <person name="Napier J."/>
            <person name="Ogata H."/>
            <person name="Sarno A.F."/>
            <person name="Shmutz J."/>
            <person name="Schroeder D."/>
            <person name="de Vargas C."/>
            <person name="Verret F."/>
            <person name="von Dassow P."/>
            <person name="Valentin K."/>
            <person name="Van de Peer Y."/>
            <person name="Wheeler G."/>
            <person name="Dacks J.B."/>
            <person name="Delwiche C.F."/>
            <person name="Dyhrman S.T."/>
            <person name="Glockner G."/>
            <person name="John U."/>
            <person name="Richards T."/>
            <person name="Worden A.Z."/>
            <person name="Zhang X."/>
            <person name="Grigoriev I.V."/>
            <person name="Allen A.E."/>
            <person name="Bidle K."/>
            <person name="Borodovsky M."/>
            <person name="Bowler C."/>
            <person name="Brownlee C."/>
            <person name="Cock J.M."/>
            <person name="Elias M."/>
            <person name="Gladyshev V.N."/>
            <person name="Groth M."/>
            <person name="Guda C."/>
            <person name="Hadaegh A."/>
            <person name="Iglesias-Rodriguez M.D."/>
            <person name="Jenkins J."/>
            <person name="Jones B.M."/>
            <person name="Lawson T."/>
            <person name="Leese F."/>
            <person name="Lindquist E."/>
            <person name="Lobanov A."/>
            <person name="Lomsadze A."/>
            <person name="Malik S.B."/>
            <person name="Marsh M.E."/>
            <person name="Mackinder L."/>
            <person name="Mock T."/>
            <person name="Mueller-Roeber B."/>
            <person name="Pagarete A."/>
            <person name="Parker M."/>
            <person name="Probert I."/>
            <person name="Quesneville H."/>
            <person name="Raines C."/>
            <person name="Rensing S.A."/>
            <person name="Riano-Pachon D.M."/>
            <person name="Richier S."/>
            <person name="Rokitta S."/>
            <person name="Shiraiwa Y."/>
            <person name="Soanes D.M."/>
            <person name="van der Giezen M."/>
            <person name="Wahlund T.M."/>
            <person name="Williams B."/>
            <person name="Wilson W."/>
            <person name="Wolfe G."/>
            <person name="Wurch L.L."/>
        </authorList>
    </citation>
    <scope>NUCLEOTIDE SEQUENCE</scope>
</reference>
<accession>A0A0D3K223</accession>